<comment type="caution">
    <text evidence="2">The sequence shown here is derived from an EMBL/GenBank/DDBJ whole genome shotgun (WGS) entry which is preliminary data.</text>
</comment>
<evidence type="ECO:0000313" key="3">
    <source>
        <dbReference type="Proteomes" id="UP000003465"/>
    </source>
</evidence>
<dbReference type="EMBL" id="AEAG01000453">
    <property type="protein sequence ID" value="EGH22112.1"/>
    <property type="molecule type" value="Genomic_DNA"/>
</dbReference>
<dbReference type="AlphaFoldDB" id="A0A656G8I3"/>
<proteinExistence type="predicted"/>
<evidence type="ECO:0000259" key="1">
    <source>
        <dbReference type="Pfam" id="PF22275"/>
    </source>
</evidence>
<dbReference type="Proteomes" id="UP000003465">
    <property type="component" value="Unassembled WGS sequence"/>
</dbReference>
<gene>
    <name evidence="2" type="ORF">PSYMO_11615</name>
</gene>
<sequence length="140" mass="15141">MTMELLPFFEMISLEGQSMAGASSRAASAIEQKLRASGKPWCAVSGWVLIDMVSPDGAVPLPEPMLPMIMYAHHVQIDNSHRLRGGDSVMSGFATSYNQDGVFETAGTIYILMGRGFRKEADASVVRAAQLRLSDTTLTS</sequence>
<evidence type="ECO:0000313" key="2">
    <source>
        <dbReference type="EMBL" id="EGH22112.1"/>
    </source>
</evidence>
<organism evidence="2 3">
    <name type="scientific">Pseudomonas amygdali pv. mori str. 301020</name>
    <dbReference type="NCBI Taxonomy" id="629261"/>
    <lineage>
        <taxon>Bacteria</taxon>
        <taxon>Pseudomonadati</taxon>
        <taxon>Pseudomonadota</taxon>
        <taxon>Gammaproteobacteria</taxon>
        <taxon>Pseudomonadales</taxon>
        <taxon>Pseudomonadaceae</taxon>
        <taxon>Pseudomonas</taxon>
        <taxon>Pseudomonas amygdali</taxon>
    </lineage>
</organism>
<accession>A0A656G8I3</accession>
<dbReference type="Pfam" id="PF22275">
    <property type="entry name" value="DUF6957"/>
    <property type="match status" value="1"/>
</dbReference>
<name>A0A656G8I3_PSEA0</name>
<protein>
    <recommendedName>
        <fullName evidence="1">DUF6957 domain-containing protein</fullName>
    </recommendedName>
</protein>
<dbReference type="InterPro" id="IPR054232">
    <property type="entry name" value="DUF6957"/>
</dbReference>
<feature type="domain" description="DUF6957" evidence="1">
    <location>
        <begin position="24"/>
        <end position="126"/>
    </location>
</feature>
<reference evidence="2 3" key="1">
    <citation type="journal article" date="2011" name="PLoS Pathog.">
        <title>Dynamic evolution of pathogenicity revealed by sequencing and comparative genomics of 19 Pseudomonas syringae isolates.</title>
        <authorList>
            <person name="Baltrus D.A."/>
            <person name="Nishimura M.T."/>
            <person name="Romanchuk A."/>
            <person name="Chang J.H."/>
            <person name="Mukhtar M.S."/>
            <person name="Cherkis K."/>
            <person name="Roach J."/>
            <person name="Grant S.R."/>
            <person name="Jones C.D."/>
            <person name="Dangl J.L."/>
        </authorList>
    </citation>
    <scope>NUCLEOTIDE SEQUENCE [LARGE SCALE GENOMIC DNA]</scope>
    <source>
        <strain evidence="2 3">301020</strain>
    </source>
</reference>